<reference evidence="2" key="1">
    <citation type="submission" date="2023-06" db="EMBL/GenBank/DDBJ databases">
        <title>MT1 and MT2 Draft Genomes of Novel Species.</title>
        <authorList>
            <person name="Venkateswaran K."/>
        </authorList>
    </citation>
    <scope>NUCLEOTIDE SEQUENCE</scope>
    <source>
        <strain evidence="2">IIF3SC-B10</strain>
    </source>
</reference>
<feature type="region of interest" description="Disordered" evidence="1">
    <location>
        <begin position="1"/>
        <end position="39"/>
    </location>
</feature>
<name>A0ABT8JYL9_9MICC</name>
<dbReference type="EMBL" id="JAROCG010000001">
    <property type="protein sequence ID" value="MDN4609452.1"/>
    <property type="molecule type" value="Genomic_DNA"/>
</dbReference>
<feature type="compositionally biased region" description="Gly residues" evidence="1">
    <location>
        <begin position="90"/>
        <end position="117"/>
    </location>
</feature>
<proteinExistence type="predicted"/>
<evidence type="ECO:0008006" key="4">
    <source>
        <dbReference type="Google" id="ProtNLM"/>
    </source>
</evidence>
<feature type="compositionally biased region" description="Low complexity" evidence="1">
    <location>
        <begin position="22"/>
        <end position="36"/>
    </location>
</feature>
<evidence type="ECO:0000256" key="1">
    <source>
        <dbReference type="SAM" id="MobiDB-lite"/>
    </source>
</evidence>
<gene>
    <name evidence="2" type="ORF">P5G52_01085</name>
</gene>
<organism evidence="2 3">
    <name type="scientific">Arthrobacter burdickii</name>
    <dbReference type="NCBI Taxonomy" id="3035920"/>
    <lineage>
        <taxon>Bacteria</taxon>
        <taxon>Bacillati</taxon>
        <taxon>Actinomycetota</taxon>
        <taxon>Actinomycetes</taxon>
        <taxon>Micrococcales</taxon>
        <taxon>Micrococcaceae</taxon>
        <taxon>Arthrobacter</taxon>
    </lineage>
</organism>
<evidence type="ECO:0000313" key="3">
    <source>
        <dbReference type="Proteomes" id="UP001174209"/>
    </source>
</evidence>
<dbReference type="RefSeq" id="WP_301224142.1">
    <property type="nucleotide sequence ID" value="NZ_JAROCG010000001.1"/>
</dbReference>
<comment type="caution">
    <text evidence="2">The sequence shown here is derived from an EMBL/GenBank/DDBJ whole genome shotgun (WGS) entry which is preliminary data.</text>
</comment>
<keyword evidence="3" id="KW-1185">Reference proteome</keyword>
<evidence type="ECO:0000313" key="2">
    <source>
        <dbReference type="EMBL" id="MDN4609452.1"/>
    </source>
</evidence>
<feature type="region of interest" description="Disordered" evidence="1">
    <location>
        <begin position="60"/>
        <end position="117"/>
    </location>
</feature>
<accession>A0ABT8JYL9</accession>
<protein>
    <recommendedName>
        <fullName evidence="4">BatC protein</fullName>
    </recommendedName>
</protein>
<sequence>MFAGPVGRIPEDGLVDAGAGAGASTPTTPRAALPAGGSAGAGFDGVGLLSVVLGDGVAEGDASGAGLVAEGTGSGSSTGDSSTGSSEGTGSAGDGAGGVDGSPGGGGGGGGSDGAVG</sequence>
<feature type="compositionally biased region" description="Low complexity" evidence="1">
    <location>
        <begin position="69"/>
        <end position="89"/>
    </location>
</feature>
<dbReference type="Proteomes" id="UP001174209">
    <property type="component" value="Unassembled WGS sequence"/>
</dbReference>